<feature type="signal peptide" evidence="1">
    <location>
        <begin position="1"/>
        <end position="17"/>
    </location>
</feature>
<dbReference type="EMBL" id="FNIJ01000017">
    <property type="protein sequence ID" value="SDO86951.1"/>
    <property type="molecule type" value="Genomic_DNA"/>
</dbReference>
<dbReference type="Pfam" id="PF13449">
    <property type="entry name" value="Phytase-like"/>
    <property type="match status" value="1"/>
</dbReference>
<accession>A0A1H0N2V4</accession>
<feature type="chain" id="PRO_5017301084" evidence="1">
    <location>
        <begin position="18"/>
        <end position="339"/>
    </location>
</feature>
<dbReference type="OrthoDB" id="6195379at2"/>
<keyword evidence="1" id="KW-0732">Signal</keyword>
<evidence type="ECO:0000313" key="3">
    <source>
        <dbReference type="EMBL" id="SDO86951.1"/>
    </source>
</evidence>
<proteinExistence type="predicted"/>
<gene>
    <name evidence="3" type="ORF">SAMN05216193_11753</name>
</gene>
<sequence length="339" mass="36448">MRRLLAAAALLAGAAMADTTAVPAPSVPAPALQLLSEHAVENMDEGNLSGLAWCGDALWAVSDRVDDRIFRLNPDETPGSVWQAETDVFVIPPVPDTGLSWGSKARVRVSGLLRGGDMDFEGVSCDKAGNRYLVSEAYAGVLKLPVAGDPVWLALPSALLRQARASGVLMNMNALYEGIAVDADGKRLWLAAERQRRGLLAVHQDGGSWKCADNCVLLSEGGSIEPPAELGEDQPRTPDFSDLAWYRDKLFTLERLAHQICRRDAASGTVERCWSFAAVLLAPERRYEGQYGGLAEGLVIDEKGAWIGLDNGDHPRADGDKRPYVMRFAAPAGGWLGGK</sequence>
<keyword evidence="4" id="KW-1185">Reference proteome</keyword>
<feature type="domain" description="Phytase-like" evidence="2">
    <location>
        <begin position="46"/>
        <end position="196"/>
    </location>
</feature>
<dbReference type="Proteomes" id="UP000242957">
    <property type="component" value="Unassembled WGS sequence"/>
</dbReference>
<evidence type="ECO:0000259" key="2">
    <source>
        <dbReference type="Pfam" id="PF13449"/>
    </source>
</evidence>
<dbReference type="AlphaFoldDB" id="A0A1H0N2V4"/>
<organism evidence="3 4">
    <name type="scientific">Pseudomonas jinjuensis</name>
    <dbReference type="NCBI Taxonomy" id="198616"/>
    <lineage>
        <taxon>Bacteria</taxon>
        <taxon>Pseudomonadati</taxon>
        <taxon>Pseudomonadota</taxon>
        <taxon>Gammaproteobacteria</taxon>
        <taxon>Pseudomonadales</taxon>
        <taxon>Pseudomonadaceae</taxon>
        <taxon>Pseudomonas</taxon>
    </lineage>
</organism>
<evidence type="ECO:0000313" key="4">
    <source>
        <dbReference type="Proteomes" id="UP000242957"/>
    </source>
</evidence>
<dbReference type="RefSeq" id="WP_084313982.1">
    <property type="nucleotide sequence ID" value="NZ_FNIJ01000017.1"/>
</dbReference>
<reference evidence="4" key="1">
    <citation type="submission" date="2016-10" db="EMBL/GenBank/DDBJ databases">
        <authorList>
            <person name="Varghese N."/>
            <person name="Submissions S."/>
        </authorList>
    </citation>
    <scope>NUCLEOTIDE SEQUENCE [LARGE SCALE GENOMIC DNA]</scope>
    <source>
        <strain evidence="4">JCM 21621</strain>
    </source>
</reference>
<dbReference type="InterPro" id="IPR027372">
    <property type="entry name" value="Phytase-like_dom"/>
</dbReference>
<dbReference type="STRING" id="198616.SAMN05216193_11753"/>
<dbReference type="SUPFAM" id="SSF63825">
    <property type="entry name" value="YWTD domain"/>
    <property type="match status" value="1"/>
</dbReference>
<protein>
    <submittedName>
        <fullName evidence="3">Esterase-like activity of phytase</fullName>
    </submittedName>
</protein>
<evidence type="ECO:0000256" key="1">
    <source>
        <dbReference type="SAM" id="SignalP"/>
    </source>
</evidence>
<name>A0A1H0N2V4_9PSED</name>